<reference evidence="3" key="1">
    <citation type="journal article" date="2019" name="Int. J. Syst. Evol. Microbiol.">
        <title>The Global Catalogue of Microorganisms (GCM) 10K type strain sequencing project: providing services to taxonomists for standard genome sequencing and annotation.</title>
        <authorList>
            <consortium name="The Broad Institute Genomics Platform"/>
            <consortium name="The Broad Institute Genome Sequencing Center for Infectious Disease"/>
            <person name="Wu L."/>
            <person name="Ma J."/>
        </authorList>
    </citation>
    <scope>NUCLEOTIDE SEQUENCE [LARGE SCALE GENOMIC DNA]</scope>
    <source>
        <strain evidence="3">JCM 14370</strain>
    </source>
</reference>
<dbReference type="PANTHER" id="PTHR43245:SF13">
    <property type="entry name" value="UDP-D-APIOSE_UDP-D-XYLOSE SYNTHASE 2"/>
    <property type="match status" value="1"/>
</dbReference>
<evidence type="ECO:0000313" key="3">
    <source>
        <dbReference type="Proteomes" id="UP000632222"/>
    </source>
</evidence>
<dbReference type="InterPro" id="IPR050177">
    <property type="entry name" value="Lipid_A_modif_metabolic_enz"/>
</dbReference>
<gene>
    <name evidence="2" type="ORF">GCM10008938_34540</name>
</gene>
<dbReference type="Pfam" id="PF01370">
    <property type="entry name" value="Epimerase"/>
    <property type="match status" value="1"/>
</dbReference>
<protein>
    <submittedName>
        <fullName evidence="2">NAD-dependent epimerase</fullName>
    </submittedName>
</protein>
<dbReference type="SUPFAM" id="SSF51735">
    <property type="entry name" value="NAD(P)-binding Rossmann-fold domains"/>
    <property type="match status" value="1"/>
</dbReference>
<feature type="domain" description="NAD-dependent epimerase/dehydratase" evidence="1">
    <location>
        <begin position="3"/>
        <end position="204"/>
    </location>
</feature>
<proteinExistence type="predicted"/>
<accession>A0ABQ2D660</accession>
<dbReference type="PANTHER" id="PTHR43245">
    <property type="entry name" value="BIFUNCTIONAL POLYMYXIN RESISTANCE PROTEIN ARNA"/>
    <property type="match status" value="1"/>
</dbReference>
<organism evidence="2 3">
    <name type="scientific">Deinococcus roseus</name>
    <dbReference type="NCBI Taxonomy" id="392414"/>
    <lineage>
        <taxon>Bacteria</taxon>
        <taxon>Thermotogati</taxon>
        <taxon>Deinococcota</taxon>
        <taxon>Deinococci</taxon>
        <taxon>Deinococcales</taxon>
        <taxon>Deinococcaceae</taxon>
        <taxon>Deinococcus</taxon>
    </lineage>
</organism>
<sequence length="304" mass="34187">MQVVLGASGAVGQAVIRELMARNARVKAITLKMPAAVIPGVQYVLFNPGELKKHLQDAQTVYHCAAPRYGRWVLDYPVLQRQLLTALQGSKATLVYADNLLMYGVPRAPLEETHPHGTEQARGRLRSQLAQGLLTAHHEGHVQVAIARASTLFGSEVHSSWTNVDFFQEVLKKSTLRWPGNLQKPHSLTYVQDFARALLLLGQGNRGMGEVWHIPTDLTCTASELSDLLSRLLQKPIRPHQVPQLKLWLHSQQTSEHPSPLDLAYQFNTPFMVDGRKFQDAFSFKPTPKQQALQETLDRIRQFR</sequence>
<comment type="caution">
    <text evidence="2">The sequence shown here is derived from an EMBL/GenBank/DDBJ whole genome shotgun (WGS) entry which is preliminary data.</text>
</comment>
<dbReference type="EMBL" id="BMOD01000015">
    <property type="protein sequence ID" value="GGJ45332.1"/>
    <property type="molecule type" value="Genomic_DNA"/>
</dbReference>
<dbReference type="Proteomes" id="UP000632222">
    <property type="component" value="Unassembled WGS sequence"/>
</dbReference>
<keyword evidence="3" id="KW-1185">Reference proteome</keyword>
<dbReference type="Gene3D" id="3.40.50.720">
    <property type="entry name" value="NAD(P)-binding Rossmann-like Domain"/>
    <property type="match status" value="1"/>
</dbReference>
<name>A0ABQ2D660_9DEIO</name>
<dbReference type="InterPro" id="IPR036291">
    <property type="entry name" value="NAD(P)-bd_dom_sf"/>
</dbReference>
<evidence type="ECO:0000259" key="1">
    <source>
        <dbReference type="Pfam" id="PF01370"/>
    </source>
</evidence>
<evidence type="ECO:0000313" key="2">
    <source>
        <dbReference type="EMBL" id="GGJ45332.1"/>
    </source>
</evidence>
<dbReference type="InterPro" id="IPR001509">
    <property type="entry name" value="Epimerase_deHydtase"/>
</dbReference>